<evidence type="ECO:0000313" key="3">
    <source>
        <dbReference type="Proteomes" id="UP000660668"/>
    </source>
</evidence>
<name>A0A930YMK8_9ACTN</name>
<keyword evidence="3" id="KW-1185">Reference proteome</keyword>
<dbReference type="EMBL" id="JADKPO010000012">
    <property type="protein sequence ID" value="MBF4768239.1"/>
    <property type="molecule type" value="Genomic_DNA"/>
</dbReference>
<proteinExistence type="predicted"/>
<evidence type="ECO:0000256" key="1">
    <source>
        <dbReference type="SAM" id="MobiDB-lite"/>
    </source>
</evidence>
<organism evidence="2 3">
    <name type="scientific">Nocardioides agariphilus</name>
    <dbReference type="NCBI Taxonomy" id="433664"/>
    <lineage>
        <taxon>Bacteria</taxon>
        <taxon>Bacillati</taxon>
        <taxon>Actinomycetota</taxon>
        <taxon>Actinomycetes</taxon>
        <taxon>Propionibacteriales</taxon>
        <taxon>Nocardioidaceae</taxon>
        <taxon>Nocardioides</taxon>
    </lineage>
</organism>
<dbReference type="Proteomes" id="UP000660668">
    <property type="component" value="Unassembled WGS sequence"/>
</dbReference>
<dbReference type="AlphaFoldDB" id="A0A930YMK8"/>
<protein>
    <submittedName>
        <fullName evidence="2">Uncharacterized protein</fullName>
    </submittedName>
</protein>
<feature type="compositionally biased region" description="Basic and acidic residues" evidence="1">
    <location>
        <begin position="56"/>
        <end position="70"/>
    </location>
</feature>
<accession>A0A930YMK8</accession>
<evidence type="ECO:0000313" key="2">
    <source>
        <dbReference type="EMBL" id="MBF4768239.1"/>
    </source>
</evidence>
<reference evidence="2" key="1">
    <citation type="submission" date="2020-11" db="EMBL/GenBank/DDBJ databases">
        <title>Nocardioides cynanchi sp. nov., isolated from soil of rhizosphere of Cynanchum wilfordii.</title>
        <authorList>
            <person name="Lee J.-S."/>
            <person name="Suh M.K."/>
            <person name="Kim J.-S."/>
        </authorList>
    </citation>
    <scope>NUCLEOTIDE SEQUENCE</scope>
    <source>
        <strain evidence="2">KCTC 19276</strain>
    </source>
</reference>
<sequence>MFKVLVLVALFALATYWVVRTIQRTGGPSAGRLPGRPQGRSHRPPARPVAPDDDIDFLRDLDRRRKHPDDPDALGG</sequence>
<feature type="region of interest" description="Disordered" evidence="1">
    <location>
        <begin position="25"/>
        <end position="76"/>
    </location>
</feature>
<comment type="caution">
    <text evidence="2">The sequence shown here is derived from an EMBL/GenBank/DDBJ whole genome shotgun (WGS) entry which is preliminary data.</text>
</comment>
<dbReference type="RefSeq" id="WP_194696381.1">
    <property type="nucleotide sequence ID" value="NZ_JADKPO010000012.1"/>
</dbReference>
<gene>
    <name evidence="2" type="ORF">ISU10_10705</name>
</gene>